<protein>
    <recommendedName>
        <fullName evidence="3">EF-hand domain-containing protein</fullName>
    </recommendedName>
</protein>
<feature type="signal peptide" evidence="2">
    <location>
        <begin position="1"/>
        <end position="21"/>
    </location>
</feature>
<evidence type="ECO:0000256" key="2">
    <source>
        <dbReference type="SAM" id="SignalP"/>
    </source>
</evidence>
<dbReference type="AlphaFoldDB" id="A0A923S1L3"/>
<evidence type="ECO:0000256" key="1">
    <source>
        <dbReference type="SAM" id="MobiDB-lite"/>
    </source>
</evidence>
<dbReference type="PROSITE" id="PS00018">
    <property type="entry name" value="EF_HAND_1"/>
    <property type="match status" value="1"/>
</dbReference>
<feature type="chain" id="PRO_5036813172" description="EF-hand domain-containing protein" evidence="2">
    <location>
        <begin position="22"/>
        <end position="226"/>
    </location>
</feature>
<dbReference type="Gene3D" id="1.10.238.10">
    <property type="entry name" value="EF-hand"/>
    <property type="match status" value="1"/>
</dbReference>
<accession>A0A923S1L3</accession>
<keyword evidence="5" id="KW-1185">Reference proteome</keyword>
<reference evidence="4" key="1">
    <citation type="submission" date="2020-08" db="EMBL/GenBank/DDBJ databases">
        <title>Ramlibacter sp. GTP1 16S ribosomal RNA gene genome sequencing and assembly.</title>
        <authorList>
            <person name="Kang M."/>
        </authorList>
    </citation>
    <scope>NUCLEOTIDE SEQUENCE</scope>
    <source>
        <strain evidence="4">GTP1</strain>
    </source>
</reference>
<dbReference type="EMBL" id="JACORU010000001">
    <property type="protein sequence ID" value="MBC5763808.1"/>
    <property type="molecule type" value="Genomic_DNA"/>
</dbReference>
<dbReference type="InterPro" id="IPR002048">
    <property type="entry name" value="EF_hand_dom"/>
</dbReference>
<organism evidence="4 5">
    <name type="scientific">Ramlibacter albus</name>
    <dbReference type="NCBI Taxonomy" id="2079448"/>
    <lineage>
        <taxon>Bacteria</taxon>
        <taxon>Pseudomonadati</taxon>
        <taxon>Pseudomonadota</taxon>
        <taxon>Betaproteobacteria</taxon>
        <taxon>Burkholderiales</taxon>
        <taxon>Comamonadaceae</taxon>
        <taxon>Ramlibacter</taxon>
    </lineage>
</organism>
<keyword evidence="2" id="KW-0732">Signal</keyword>
<dbReference type="RefSeq" id="WP_187080231.1">
    <property type="nucleotide sequence ID" value="NZ_JACORU010000001.1"/>
</dbReference>
<dbReference type="Proteomes" id="UP000596827">
    <property type="component" value="Unassembled WGS sequence"/>
</dbReference>
<evidence type="ECO:0000313" key="4">
    <source>
        <dbReference type="EMBL" id="MBC5763808.1"/>
    </source>
</evidence>
<dbReference type="InterPro" id="IPR018247">
    <property type="entry name" value="EF_Hand_1_Ca_BS"/>
</dbReference>
<comment type="caution">
    <text evidence="4">The sequence shown here is derived from an EMBL/GenBank/DDBJ whole genome shotgun (WGS) entry which is preliminary data.</text>
</comment>
<evidence type="ECO:0000313" key="5">
    <source>
        <dbReference type="Proteomes" id="UP000596827"/>
    </source>
</evidence>
<name>A0A923S1L3_9BURK</name>
<dbReference type="GO" id="GO:0005509">
    <property type="term" value="F:calcium ion binding"/>
    <property type="evidence" value="ECO:0007669"/>
    <property type="project" value="InterPro"/>
</dbReference>
<feature type="compositionally biased region" description="Low complexity" evidence="1">
    <location>
        <begin position="62"/>
        <end position="110"/>
    </location>
</feature>
<gene>
    <name evidence="4" type="ORF">H8R02_05060</name>
</gene>
<proteinExistence type="predicted"/>
<evidence type="ECO:0000259" key="3">
    <source>
        <dbReference type="PROSITE" id="PS50222"/>
    </source>
</evidence>
<dbReference type="PROSITE" id="PS50222">
    <property type="entry name" value="EF_HAND_2"/>
    <property type="match status" value="1"/>
</dbReference>
<sequence length="226" mass="22404">MKFHRIALAAACAAAALAAQAQVARIQSAPISTSKPVNTQQAATFGMPRANGLNSPLPAGLTAGSGPNTGTTTTTSSAGSATTTAATATSPTSGQVVLQNPNTTVDPNTVTTPVVTAPVTTPIVVGAGTATGVGTGATTPSAAYAATAVMGAGSNIPAPRQGGSFGPGPYTAVEVAASFLNADANGDRELTRGEATRLALMPFSFEEMDRNHDGVVTRGEYDDSLR</sequence>
<feature type="region of interest" description="Disordered" evidence="1">
    <location>
        <begin position="46"/>
        <end position="110"/>
    </location>
</feature>
<feature type="domain" description="EF-hand" evidence="3">
    <location>
        <begin position="196"/>
        <end position="226"/>
    </location>
</feature>